<evidence type="ECO:0000313" key="2">
    <source>
        <dbReference type="EMBL" id="KAK3030768.1"/>
    </source>
</evidence>
<dbReference type="PANTHER" id="PTHR48475">
    <property type="entry name" value="RIBONUCLEASE H"/>
    <property type="match status" value="1"/>
</dbReference>
<evidence type="ECO:0000259" key="1">
    <source>
        <dbReference type="PROSITE" id="PS50879"/>
    </source>
</evidence>
<dbReference type="PROSITE" id="PS50879">
    <property type="entry name" value="RNASE_H_1"/>
    <property type="match status" value="1"/>
</dbReference>
<dbReference type="EMBL" id="JAVXUP010000328">
    <property type="protein sequence ID" value="KAK3030768.1"/>
    <property type="molecule type" value="Genomic_DNA"/>
</dbReference>
<dbReference type="CDD" id="cd09279">
    <property type="entry name" value="RNase_HI_like"/>
    <property type="match status" value="1"/>
</dbReference>
<gene>
    <name evidence="2" type="ORF">RJ639_035433</name>
</gene>
<dbReference type="PANTHER" id="PTHR48475:SF2">
    <property type="entry name" value="RIBONUCLEASE H"/>
    <property type="match status" value="1"/>
</dbReference>
<dbReference type="AlphaFoldDB" id="A0AA88WNP3"/>
<dbReference type="GO" id="GO:0003676">
    <property type="term" value="F:nucleic acid binding"/>
    <property type="evidence" value="ECO:0007669"/>
    <property type="project" value="InterPro"/>
</dbReference>
<feature type="domain" description="RNase H type-1" evidence="1">
    <location>
        <begin position="231"/>
        <end position="360"/>
    </location>
</feature>
<dbReference type="InterPro" id="IPR036397">
    <property type="entry name" value="RNaseH_sf"/>
</dbReference>
<comment type="caution">
    <text evidence="2">The sequence shown here is derived from an EMBL/GenBank/DDBJ whole genome shotgun (WGS) entry which is preliminary data.</text>
</comment>
<dbReference type="Pfam" id="PF13456">
    <property type="entry name" value="RVT_3"/>
    <property type="match status" value="1"/>
</dbReference>
<dbReference type="Gene3D" id="3.30.420.10">
    <property type="entry name" value="Ribonuclease H-like superfamily/Ribonuclease H"/>
    <property type="match status" value="1"/>
</dbReference>
<keyword evidence="3" id="KW-1185">Reference proteome</keyword>
<reference evidence="2" key="1">
    <citation type="submission" date="2022-12" db="EMBL/GenBank/DDBJ databases">
        <title>Draft genome assemblies for two species of Escallonia (Escalloniales).</title>
        <authorList>
            <person name="Chanderbali A."/>
            <person name="Dervinis C."/>
            <person name="Anghel I."/>
            <person name="Soltis D."/>
            <person name="Soltis P."/>
            <person name="Zapata F."/>
        </authorList>
    </citation>
    <scope>NUCLEOTIDE SEQUENCE</scope>
    <source>
        <strain evidence="2">UCBG64.0493</strain>
        <tissue evidence="2">Leaf</tissue>
    </source>
</reference>
<dbReference type="SUPFAM" id="SSF53098">
    <property type="entry name" value="Ribonuclease H-like"/>
    <property type="match status" value="1"/>
</dbReference>
<dbReference type="Proteomes" id="UP001188597">
    <property type="component" value="Unassembled WGS sequence"/>
</dbReference>
<dbReference type="InterPro" id="IPR002156">
    <property type="entry name" value="RNaseH_domain"/>
</dbReference>
<name>A0AA88WNP3_9ASTE</name>
<evidence type="ECO:0000313" key="3">
    <source>
        <dbReference type="Proteomes" id="UP001188597"/>
    </source>
</evidence>
<protein>
    <recommendedName>
        <fullName evidence="1">RNase H type-1 domain-containing protein</fullName>
    </recommendedName>
</protein>
<sequence>MRSRPNKRNKDLWCHFHNDHDHTTDNCWSLKRAIEALIKRGQLRKFIAHKEGRQQTPPAMEEGENWEENAGTINNISKGLAAGGPLCIQRLIGTTNTQSVTGYGVDLPPQDEVPKEHGIGEVKGDQSTARQCYMTLCRSKNKEAFIIEHLREDTKMQRGEPVEDLVSIEVYPGEKNKTVRIGSNLKEDIKLELVNLLRTYAVVFAWTAVNVSGIDPEVITHRPPQLVIFEVPDPWNLYVDGSSAIGSSGVGIILISPKGFMVEYALRFGFQASNYEAEYEALLAGISLAHALKVDSVSVHSDSLLVVNHILGDYEARDERMAQYLHLVKTLATKFKNFTIQQIPRYQNTQADTLLRLASAEVTDVRRSIYLEFLKERRINSQTDVGMVDQEPCWIDMIIKYLSTVEIGVPTIWVLHFNEVNNEVGLRANLDLVEEART</sequence>
<dbReference type="InterPro" id="IPR012337">
    <property type="entry name" value="RNaseH-like_sf"/>
</dbReference>
<dbReference type="GO" id="GO:0004523">
    <property type="term" value="F:RNA-DNA hybrid ribonuclease activity"/>
    <property type="evidence" value="ECO:0007669"/>
    <property type="project" value="InterPro"/>
</dbReference>
<proteinExistence type="predicted"/>
<accession>A0AA88WNP3</accession>
<organism evidence="2 3">
    <name type="scientific">Escallonia herrerae</name>
    <dbReference type="NCBI Taxonomy" id="1293975"/>
    <lineage>
        <taxon>Eukaryota</taxon>
        <taxon>Viridiplantae</taxon>
        <taxon>Streptophyta</taxon>
        <taxon>Embryophyta</taxon>
        <taxon>Tracheophyta</taxon>
        <taxon>Spermatophyta</taxon>
        <taxon>Magnoliopsida</taxon>
        <taxon>eudicotyledons</taxon>
        <taxon>Gunneridae</taxon>
        <taxon>Pentapetalae</taxon>
        <taxon>asterids</taxon>
        <taxon>campanulids</taxon>
        <taxon>Escalloniales</taxon>
        <taxon>Escalloniaceae</taxon>
        <taxon>Escallonia</taxon>
    </lineage>
</organism>